<dbReference type="Proteomes" id="UP000295096">
    <property type="component" value="Unassembled WGS sequence"/>
</dbReference>
<dbReference type="RefSeq" id="WP_133291061.1">
    <property type="nucleotide sequence ID" value="NZ_SMSJ01000044.1"/>
</dbReference>
<keyword evidence="3" id="KW-1185">Reference proteome</keyword>
<dbReference type="OrthoDB" id="9798990at2"/>
<reference evidence="2 3" key="1">
    <citation type="journal article" date="2016" name="J. Microbiol.">
        <title>Dankookia rubra gen. nov., sp. nov., an alphaproteobacterium isolated from sediment of a shallow stream.</title>
        <authorList>
            <person name="Kim W.H."/>
            <person name="Kim D.H."/>
            <person name="Kang K."/>
            <person name="Ahn T.Y."/>
        </authorList>
    </citation>
    <scope>NUCLEOTIDE SEQUENCE [LARGE SCALE GENOMIC DNA]</scope>
    <source>
        <strain evidence="2 3">JCM30602</strain>
    </source>
</reference>
<dbReference type="Pfam" id="PF01850">
    <property type="entry name" value="PIN"/>
    <property type="match status" value="1"/>
</dbReference>
<dbReference type="SUPFAM" id="SSF88723">
    <property type="entry name" value="PIN domain-like"/>
    <property type="match status" value="1"/>
</dbReference>
<dbReference type="InterPro" id="IPR029060">
    <property type="entry name" value="PIN-like_dom_sf"/>
</dbReference>
<dbReference type="EMBL" id="SMSJ01000044">
    <property type="protein sequence ID" value="TDH60132.1"/>
    <property type="molecule type" value="Genomic_DNA"/>
</dbReference>
<sequence>MARDAAAAAAAMDVRLLPISMARAEAAGHLPCYHRDPFDRILVAQALLEGLTLVSADATLDGFGIARLW</sequence>
<dbReference type="PANTHER" id="PTHR36173:SF2">
    <property type="entry name" value="RIBONUCLEASE VAPC16"/>
    <property type="match status" value="1"/>
</dbReference>
<evidence type="ECO:0000313" key="3">
    <source>
        <dbReference type="Proteomes" id="UP000295096"/>
    </source>
</evidence>
<gene>
    <name evidence="2" type="ORF">E2C06_23655</name>
</gene>
<organism evidence="2 3">
    <name type="scientific">Dankookia rubra</name>
    <dbReference type="NCBI Taxonomy" id="1442381"/>
    <lineage>
        <taxon>Bacteria</taxon>
        <taxon>Pseudomonadati</taxon>
        <taxon>Pseudomonadota</taxon>
        <taxon>Alphaproteobacteria</taxon>
        <taxon>Acetobacterales</taxon>
        <taxon>Roseomonadaceae</taxon>
        <taxon>Dankookia</taxon>
    </lineage>
</organism>
<evidence type="ECO:0000313" key="2">
    <source>
        <dbReference type="EMBL" id="TDH60132.1"/>
    </source>
</evidence>
<protein>
    <recommendedName>
        <fullName evidence="1">PIN domain-containing protein</fullName>
    </recommendedName>
</protein>
<dbReference type="PANTHER" id="PTHR36173">
    <property type="entry name" value="RIBONUCLEASE VAPC16-RELATED"/>
    <property type="match status" value="1"/>
</dbReference>
<dbReference type="AlphaFoldDB" id="A0A4R5QAP1"/>
<dbReference type="InterPro" id="IPR052919">
    <property type="entry name" value="TA_system_RNase"/>
</dbReference>
<proteinExistence type="predicted"/>
<accession>A0A4R5QAP1</accession>
<feature type="domain" description="PIN" evidence="1">
    <location>
        <begin position="6"/>
        <end position="60"/>
    </location>
</feature>
<comment type="caution">
    <text evidence="2">The sequence shown here is derived from an EMBL/GenBank/DDBJ whole genome shotgun (WGS) entry which is preliminary data.</text>
</comment>
<evidence type="ECO:0000259" key="1">
    <source>
        <dbReference type="Pfam" id="PF01850"/>
    </source>
</evidence>
<dbReference type="InterPro" id="IPR002716">
    <property type="entry name" value="PIN_dom"/>
</dbReference>
<dbReference type="CDD" id="cd09872">
    <property type="entry name" value="PIN_Sll0205-like"/>
    <property type="match status" value="1"/>
</dbReference>
<dbReference type="InterPro" id="IPR041705">
    <property type="entry name" value="PIN_Sll0205"/>
</dbReference>
<name>A0A4R5QAP1_9PROT</name>